<dbReference type="PROSITE" id="PS50123">
    <property type="entry name" value="CHER"/>
    <property type="match status" value="1"/>
</dbReference>
<evidence type="ECO:0000313" key="7">
    <source>
        <dbReference type="EMBL" id="MCD1654344.1"/>
    </source>
</evidence>
<dbReference type="InterPro" id="IPR026024">
    <property type="entry name" value="Chemotaxis_MeTrfase_CheR"/>
</dbReference>
<dbReference type="EMBL" id="JAINWA010000001">
    <property type="protein sequence ID" value="MCD1654344.1"/>
    <property type="molecule type" value="Genomic_DNA"/>
</dbReference>
<dbReference type="Gene3D" id="3.40.50.150">
    <property type="entry name" value="Vaccinia Virus protein VP39"/>
    <property type="match status" value="1"/>
</dbReference>
<evidence type="ECO:0000313" key="8">
    <source>
        <dbReference type="Proteomes" id="UP001198163"/>
    </source>
</evidence>
<gene>
    <name evidence="7" type="ORF">K7J14_06455</name>
</gene>
<evidence type="ECO:0000256" key="3">
    <source>
        <dbReference type="ARBA" id="ARBA00022603"/>
    </source>
</evidence>
<comment type="caution">
    <text evidence="7">The sequence shown here is derived from an EMBL/GenBank/DDBJ whole genome shotgun (WGS) entry which is preliminary data.</text>
</comment>
<dbReference type="GO" id="GO:0008983">
    <property type="term" value="F:protein-glutamate O-methyltransferase activity"/>
    <property type="evidence" value="ECO:0007669"/>
    <property type="project" value="UniProtKB-EC"/>
</dbReference>
<name>A0AAE3JKY4_9SPIR</name>
<dbReference type="Pfam" id="PF03705">
    <property type="entry name" value="CheR_N"/>
    <property type="match status" value="1"/>
</dbReference>
<dbReference type="Gene3D" id="1.10.155.10">
    <property type="entry name" value="Chemotaxis receptor methyltransferase CheR, N-terminal domain"/>
    <property type="match status" value="1"/>
</dbReference>
<dbReference type="Proteomes" id="UP001198163">
    <property type="component" value="Unassembled WGS sequence"/>
</dbReference>
<comment type="catalytic activity">
    <reaction evidence="1">
        <text>L-glutamyl-[protein] + S-adenosyl-L-methionine = [protein]-L-glutamate 5-O-methyl ester + S-adenosyl-L-homocysteine</text>
        <dbReference type="Rhea" id="RHEA:24452"/>
        <dbReference type="Rhea" id="RHEA-COMP:10208"/>
        <dbReference type="Rhea" id="RHEA-COMP:10311"/>
        <dbReference type="ChEBI" id="CHEBI:29973"/>
        <dbReference type="ChEBI" id="CHEBI:57856"/>
        <dbReference type="ChEBI" id="CHEBI:59789"/>
        <dbReference type="ChEBI" id="CHEBI:82795"/>
        <dbReference type="EC" id="2.1.1.80"/>
    </reaction>
</comment>
<dbReference type="SUPFAM" id="SSF53335">
    <property type="entry name" value="S-adenosyl-L-methionine-dependent methyltransferases"/>
    <property type="match status" value="1"/>
</dbReference>
<dbReference type="InterPro" id="IPR022641">
    <property type="entry name" value="CheR_N"/>
</dbReference>
<dbReference type="CDD" id="cd02440">
    <property type="entry name" value="AdoMet_MTases"/>
    <property type="match status" value="1"/>
</dbReference>
<organism evidence="7 8">
    <name type="scientific">Teretinema zuelzerae</name>
    <dbReference type="NCBI Taxonomy" id="156"/>
    <lineage>
        <taxon>Bacteria</taxon>
        <taxon>Pseudomonadati</taxon>
        <taxon>Spirochaetota</taxon>
        <taxon>Spirochaetia</taxon>
        <taxon>Spirochaetales</taxon>
        <taxon>Treponemataceae</taxon>
        <taxon>Teretinema</taxon>
    </lineage>
</organism>
<evidence type="ECO:0000256" key="1">
    <source>
        <dbReference type="ARBA" id="ARBA00001541"/>
    </source>
</evidence>
<dbReference type="Pfam" id="PF01739">
    <property type="entry name" value="CheR"/>
    <property type="match status" value="1"/>
</dbReference>
<evidence type="ECO:0000259" key="6">
    <source>
        <dbReference type="PROSITE" id="PS50123"/>
    </source>
</evidence>
<reference evidence="7" key="1">
    <citation type="submission" date="2021-08" db="EMBL/GenBank/DDBJ databases">
        <title>Comparative analyses of Brucepasteria parasyntrophica and Teretinema zuelzerae.</title>
        <authorList>
            <person name="Song Y."/>
            <person name="Brune A."/>
        </authorList>
    </citation>
    <scope>NUCLEOTIDE SEQUENCE</scope>
    <source>
        <strain evidence="7">DSM 1903</strain>
    </source>
</reference>
<dbReference type="PANTHER" id="PTHR24422">
    <property type="entry name" value="CHEMOTAXIS PROTEIN METHYLTRANSFERASE"/>
    <property type="match status" value="1"/>
</dbReference>
<evidence type="ECO:0000256" key="5">
    <source>
        <dbReference type="ARBA" id="ARBA00022691"/>
    </source>
</evidence>
<evidence type="ECO:0000256" key="4">
    <source>
        <dbReference type="ARBA" id="ARBA00022679"/>
    </source>
</evidence>
<dbReference type="SUPFAM" id="SSF47757">
    <property type="entry name" value="Chemotaxis receptor methyltransferase CheR, N-terminal domain"/>
    <property type="match status" value="1"/>
</dbReference>
<dbReference type="GO" id="GO:0032259">
    <property type="term" value="P:methylation"/>
    <property type="evidence" value="ECO:0007669"/>
    <property type="project" value="UniProtKB-KW"/>
</dbReference>
<feature type="domain" description="CheR-type methyltransferase" evidence="6">
    <location>
        <begin position="1"/>
        <end position="273"/>
    </location>
</feature>
<dbReference type="InterPro" id="IPR000780">
    <property type="entry name" value="CheR_MeTrfase"/>
</dbReference>
<dbReference type="InterPro" id="IPR022642">
    <property type="entry name" value="CheR_C"/>
</dbReference>
<dbReference type="EC" id="2.1.1.80" evidence="2"/>
<dbReference type="AlphaFoldDB" id="A0AAE3JKY4"/>
<keyword evidence="5" id="KW-0949">S-adenosyl-L-methionine</keyword>
<proteinExistence type="predicted"/>
<keyword evidence="8" id="KW-1185">Reference proteome</keyword>
<dbReference type="RefSeq" id="WP_230754509.1">
    <property type="nucleotide sequence ID" value="NZ_JAINWA010000001.1"/>
</dbReference>
<evidence type="ECO:0000256" key="2">
    <source>
        <dbReference type="ARBA" id="ARBA00012534"/>
    </source>
</evidence>
<dbReference type="InterPro" id="IPR050903">
    <property type="entry name" value="Bact_Chemotaxis_MeTrfase"/>
</dbReference>
<keyword evidence="3" id="KW-0489">Methyltransferase</keyword>
<dbReference type="SMART" id="SM00138">
    <property type="entry name" value="MeTrc"/>
    <property type="match status" value="1"/>
</dbReference>
<sequence length="273" mass="31706">MTEASFNRFRTFIEGNLGIKMPPSKMIMLETRLGKRLRALRLDDYEQYCDYVFSDEGFAQEIQQLIDVVTTNETDFFRESHHFDLMTSRVLPSLVQENGIKNLNVWSVAASTGQESYTLAMVIEEFARAKAIPLEYKILGTDISEKVLKIATTGIYTLHQASKIPDSLKRRYCMKSKNPEQKTLRMTPEIRQKVLFRQLNLMDDSYPIRKQYHIVFCRNVFIYFDRPTQKQVLQRIYSHIAPGGYLFMGHSENIGSVDLALRSISTAAYRKEE</sequence>
<dbReference type="PANTHER" id="PTHR24422:SF26">
    <property type="entry name" value="CHEMOTAXIS PROTEIN METHYLTRANSFERASE"/>
    <property type="match status" value="1"/>
</dbReference>
<protein>
    <recommendedName>
        <fullName evidence="2">protein-glutamate O-methyltransferase</fullName>
        <ecNumber evidence="2">2.1.1.80</ecNumber>
    </recommendedName>
</protein>
<accession>A0AAE3JKY4</accession>
<keyword evidence="4" id="KW-0808">Transferase</keyword>
<dbReference type="PRINTS" id="PR00996">
    <property type="entry name" value="CHERMTFRASE"/>
</dbReference>
<dbReference type="InterPro" id="IPR036804">
    <property type="entry name" value="CheR_N_sf"/>
</dbReference>
<dbReference type="PIRSF" id="PIRSF000410">
    <property type="entry name" value="CheR"/>
    <property type="match status" value="1"/>
</dbReference>
<dbReference type="InterPro" id="IPR029063">
    <property type="entry name" value="SAM-dependent_MTases_sf"/>
</dbReference>